<dbReference type="PANTHER" id="PTHR21708">
    <property type="entry name" value="PROBABLE 2-DEHYDROPANTOATE 2-REDUCTASE"/>
    <property type="match status" value="1"/>
</dbReference>
<evidence type="ECO:0000259" key="6">
    <source>
        <dbReference type="Pfam" id="PF08546"/>
    </source>
</evidence>
<protein>
    <recommendedName>
        <fullName evidence="4">2-dehydropantoate 2-reductase</fullName>
        <ecNumber evidence="4">1.1.1.169</ecNumber>
    </recommendedName>
    <alternativeName>
        <fullName evidence="4">Ketopantoate reductase</fullName>
    </alternativeName>
</protein>
<evidence type="ECO:0000256" key="4">
    <source>
        <dbReference type="RuleBase" id="RU362068"/>
    </source>
</evidence>
<evidence type="ECO:0000259" key="5">
    <source>
        <dbReference type="Pfam" id="PF02558"/>
    </source>
</evidence>
<dbReference type="Proteomes" id="UP001152087">
    <property type="component" value="Unassembled WGS sequence"/>
</dbReference>
<keyword evidence="2 4" id="KW-0521">NADP</keyword>
<dbReference type="NCBIfam" id="TIGR00745">
    <property type="entry name" value="apbA_panE"/>
    <property type="match status" value="1"/>
</dbReference>
<reference evidence="7" key="1">
    <citation type="submission" date="2022-09" db="EMBL/GenBank/DDBJ databases">
        <title>Fusarium specimens isolated from Avocado Roots.</title>
        <authorList>
            <person name="Stajich J."/>
            <person name="Roper C."/>
            <person name="Heimlech-Rivalta G."/>
        </authorList>
    </citation>
    <scope>NUCLEOTIDE SEQUENCE</scope>
    <source>
        <strain evidence="7">A02</strain>
    </source>
</reference>
<dbReference type="InterPro" id="IPR013332">
    <property type="entry name" value="KPR_N"/>
</dbReference>
<dbReference type="AlphaFoldDB" id="A0A9W8QYF3"/>
<dbReference type="PANTHER" id="PTHR21708:SF30">
    <property type="entry name" value="2-DEHYDROPANTOATE 2-REDUCTASE-RELATED"/>
    <property type="match status" value="1"/>
</dbReference>
<dbReference type="GO" id="GO:0005737">
    <property type="term" value="C:cytoplasm"/>
    <property type="evidence" value="ECO:0007669"/>
    <property type="project" value="TreeGrafter"/>
</dbReference>
<dbReference type="InterPro" id="IPR013328">
    <property type="entry name" value="6PGD_dom2"/>
</dbReference>
<dbReference type="OrthoDB" id="3609at2759"/>
<dbReference type="EMBL" id="JAOQAV010000054">
    <property type="protein sequence ID" value="KAJ4179788.1"/>
    <property type="molecule type" value="Genomic_DNA"/>
</dbReference>
<feature type="domain" description="Ketopantoate reductase C-terminal" evidence="6">
    <location>
        <begin position="187"/>
        <end position="314"/>
    </location>
</feature>
<dbReference type="GO" id="GO:0008677">
    <property type="term" value="F:2-dehydropantoate 2-reductase activity"/>
    <property type="evidence" value="ECO:0007669"/>
    <property type="project" value="UniProtKB-EC"/>
</dbReference>
<evidence type="ECO:0000313" key="8">
    <source>
        <dbReference type="Proteomes" id="UP001152087"/>
    </source>
</evidence>
<comment type="catalytic activity">
    <reaction evidence="4">
        <text>(R)-pantoate + NADP(+) = 2-dehydropantoate + NADPH + H(+)</text>
        <dbReference type="Rhea" id="RHEA:16233"/>
        <dbReference type="ChEBI" id="CHEBI:11561"/>
        <dbReference type="ChEBI" id="CHEBI:15378"/>
        <dbReference type="ChEBI" id="CHEBI:15980"/>
        <dbReference type="ChEBI" id="CHEBI:57783"/>
        <dbReference type="ChEBI" id="CHEBI:58349"/>
        <dbReference type="EC" id="1.1.1.169"/>
    </reaction>
</comment>
<comment type="function">
    <text evidence="4">Catalyzes the NADPH-dependent reduction of ketopantoate into pantoic acid.</text>
</comment>
<dbReference type="Gene3D" id="3.40.50.720">
    <property type="entry name" value="NAD(P)-binding Rossmann-like Domain"/>
    <property type="match status" value="1"/>
</dbReference>
<name>A0A9W8QYF3_9HYPO</name>
<dbReference type="Pfam" id="PF02558">
    <property type="entry name" value="ApbA"/>
    <property type="match status" value="1"/>
</dbReference>
<keyword evidence="3 4" id="KW-0560">Oxidoreductase</keyword>
<dbReference type="InterPro" id="IPR003710">
    <property type="entry name" value="ApbA"/>
</dbReference>
<evidence type="ECO:0000256" key="1">
    <source>
        <dbReference type="ARBA" id="ARBA00007870"/>
    </source>
</evidence>
<evidence type="ECO:0000256" key="2">
    <source>
        <dbReference type="ARBA" id="ARBA00022857"/>
    </source>
</evidence>
<comment type="similarity">
    <text evidence="1 4">Belongs to the ketopantoate reductase family.</text>
</comment>
<keyword evidence="8" id="KW-1185">Reference proteome</keyword>
<dbReference type="InterPro" id="IPR008927">
    <property type="entry name" value="6-PGluconate_DH-like_C_sf"/>
</dbReference>
<dbReference type="Gene3D" id="1.10.1040.10">
    <property type="entry name" value="N-(1-d-carboxylethyl)-l-norvaline Dehydrogenase, domain 2"/>
    <property type="match status" value="1"/>
</dbReference>
<dbReference type="GO" id="GO:0015940">
    <property type="term" value="P:pantothenate biosynthetic process"/>
    <property type="evidence" value="ECO:0007669"/>
    <property type="project" value="InterPro"/>
</dbReference>
<dbReference type="InterPro" id="IPR036291">
    <property type="entry name" value="NAD(P)-bd_dom_sf"/>
</dbReference>
<organism evidence="7 8">
    <name type="scientific">Fusarium falciforme</name>
    <dbReference type="NCBI Taxonomy" id="195108"/>
    <lineage>
        <taxon>Eukaryota</taxon>
        <taxon>Fungi</taxon>
        <taxon>Dikarya</taxon>
        <taxon>Ascomycota</taxon>
        <taxon>Pezizomycotina</taxon>
        <taxon>Sordariomycetes</taxon>
        <taxon>Hypocreomycetidae</taxon>
        <taxon>Hypocreales</taxon>
        <taxon>Nectriaceae</taxon>
        <taxon>Fusarium</taxon>
        <taxon>Fusarium solani species complex</taxon>
    </lineage>
</organism>
<comment type="caution">
    <text evidence="7">The sequence shown here is derived from an EMBL/GenBank/DDBJ whole genome shotgun (WGS) entry which is preliminary data.</text>
</comment>
<dbReference type="SUPFAM" id="SSF51735">
    <property type="entry name" value="NAD(P)-binding Rossmann-fold domains"/>
    <property type="match status" value="1"/>
</dbReference>
<gene>
    <name evidence="7" type="ORF">NW755_012184</name>
</gene>
<dbReference type="InterPro" id="IPR013752">
    <property type="entry name" value="KPA_reductase"/>
</dbReference>
<dbReference type="SUPFAM" id="SSF48179">
    <property type="entry name" value="6-phosphogluconate dehydrogenase C-terminal domain-like"/>
    <property type="match status" value="1"/>
</dbReference>
<dbReference type="InterPro" id="IPR051402">
    <property type="entry name" value="KPR-Related"/>
</dbReference>
<dbReference type="EC" id="1.1.1.169" evidence="4"/>
<proteinExistence type="inferred from homology"/>
<sequence length="333" mass="36129">MTRVLIFGTGSIGTLYAYVLWRAGASVVCVCRSNYREAKENGFTIRSTVLGDHTFKPDIALSIENASASHNHHFDYVIVCTKAFPDSKPNPAELIAPAIESSPGATIVLIQNGIGIEEPYAQLYPNNCIISAVTYSPSTQVSPVEIRHTESVRFCVGPFPAAKEDPRVAHFAEMVNLGGGRAETYPDIQIERWRKLVANATWNPICSLSRCRDVEFLSASPFALDCAKDVMQEIITVGVAVLGPGALDGSAIDAQLERTASREWPGVEPSMMSDMLSGKRMETMAIIGEVVRLARKHAVSIPRTETLYALVSALDWAIQQKYPGSSGNLVKAG</sequence>
<feature type="domain" description="Ketopantoate reductase N-terminal" evidence="5">
    <location>
        <begin position="4"/>
        <end position="160"/>
    </location>
</feature>
<evidence type="ECO:0000256" key="3">
    <source>
        <dbReference type="ARBA" id="ARBA00023002"/>
    </source>
</evidence>
<accession>A0A9W8QYF3</accession>
<evidence type="ECO:0000313" key="7">
    <source>
        <dbReference type="EMBL" id="KAJ4179788.1"/>
    </source>
</evidence>
<dbReference type="FunFam" id="1.10.1040.10:FF:000017">
    <property type="entry name" value="2-dehydropantoate 2-reductase"/>
    <property type="match status" value="1"/>
</dbReference>
<dbReference type="Pfam" id="PF08546">
    <property type="entry name" value="ApbA_C"/>
    <property type="match status" value="1"/>
</dbReference>